<protein>
    <submittedName>
        <fullName evidence="1">Uncharacterized protein</fullName>
    </submittedName>
</protein>
<name>A0A5C6GDQ2_METRR</name>
<proteinExistence type="predicted"/>
<dbReference type="EMBL" id="SBHS01000006">
    <property type="protein sequence ID" value="TWU75882.1"/>
    <property type="molecule type" value="Genomic_DNA"/>
</dbReference>
<organism evidence="1 2">
    <name type="scientific">Metarhizium rileyi (strain RCEF 4871)</name>
    <name type="common">Nomuraea rileyi</name>
    <dbReference type="NCBI Taxonomy" id="1649241"/>
    <lineage>
        <taxon>Eukaryota</taxon>
        <taxon>Fungi</taxon>
        <taxon>Dikarya</taxon>
        <taxon>Ascomycota</taxon>
        <taxon>Pezizomycotina</taxon>
        <taxon>Sordariomycetes</taxon>
        <taxon>Hypocreomycetidae</taxon>
        <taxon>Hypocreales</taxon>
        <taxon>Clavicipitaceae</taxon>
        <taxon>Metarhizium</taxon>
    </lineage>
</organism>
<dbReference type="Proteomes" id="UP000317257">
    <property type="component" value="Unassembled WGS sequence"/>
</dbReference>
<dbReference type="AlphaFoldDB" id="A0A5C6GDQ2"/>
<evidence type="ECO:0000313" key="1">
    <source>
        <dbReference type="EMBL" id="TWU75882.1"/>
    </source>
</evidence>
<comment type="caution">
    <text evidence="1">The sequence shown here is derived from an EMBL/GenBank/DDBJ whole genome shotgun (WGS) entry which is preliminary data.</text>
</comment>
<evidence type="ECO:0000313" key="2">
    <source>
        <dbReference type="Proteomes" id="UP000317257"/>
    </source>
</evidence>
<gene>
    <name evidence="1" type="ORF">ED733_005705</name>
</gene>
<accession>A0A5C6GDQ2</accession>
<reference evidence="2" key="1">
    <citation type="submission" date="2018-12" db="EMBL/GenBank/DDBJ databases">
        <title>The complete genome of Metarhizium rileyi, a key fungal pathogen of Lepidoptera.</title>
        <authorList>
            <person name="Binneck E."/>
            <person name="Lastra C.C.L."/>
            <person name="Sosa-Gomez D.R."/>
        </authorList>
    </citation>
    <scope>NUCLEOTIDE SEQUENCE [LARGE SCALE GENOMIC DNA]</scope>
    <source>
        <strain evidence="2">Cep018-CH2</strain>
    </source>
</reference>
<sequence>MALSVRDLEKWWLSSGFDYLLDLVDVDSLGLGRQQVGFIQAIQRRLRTFDGLGSIYARICKDISPLTPSSPTASPRRWLSEATGKVFKRVEDGGLDHERAFEGLTMLEQVEIHRLRLVNATMLAKNTSSSGDSSTQLIEALHYQATERYRMLQLGFRSHCLMSFLPQSDIARSDAARIMARLNALFPPECTSLAEDGLDLAPCTAGLRDSIRLHVFEYLMITDTISVENWQAFDAKFTSWCSIPVYDDCRSLLLRYSEEFKKLEYICLDALPTIKVQCVAALEQNSLSMLSCLASLDSSENLDMIRATCAPSNIVTFETSTIEDVAFKSRRYLEECIAFFASDKHFPPLLKGMPGREMSASKTDGAAFAMDFTAPDVLIYPDDLSETEFHIHPLAINLGLTGDEMAQSGLVLPKERSSRTF</sequence>